<evidence type="ECO:0000256" key="13">
    <source>
        <dbReference type="SAM" id="Phobius"/>
    </source>
</evidence>
<evidence type="ECO:0000256" key="3">
    <source>
        <dbReference type="ARBA" id="ARBA00022448"/>
    </source>
</evidence>
<evidence type="ECO:0000256" key="9">
    <source>
        <dbReference type="ARBA" id="ARBA00023065"/>
    </source>
</evidence>
<feature type="transmembrane region" description="Helical" evidence="13">
    <location>
        <begin position="120"/>
        <end position="139"/>
    </location>
</feature>
<evidence type="ECO:0008006" key="16">
    <source>
        <dbReference type="Google" id="ProtNLM"/>
    </source>
</evidence>
<keyword evidence="7" id="KW-0630">Potassium</keyword>
<keyword evidence="9" id="KW-0406">Ion transport</keyword>
<evidence type="ECO:0000256" key="4">
    <source>
        <dbReference type="ARBA" id="ARBA00022538"/>
    </source>
</evidence>
<comment type="catalytic activity">
    <reaction evidence="12">
        <text>K(+)(in) = K(+)(out)</text>
        <dbReference type="Rhea" id="RHEA:29463"/>
        <dbReference type="ChEBI" id="CHEBI:29103"/>
    </reaction>
</comment>
<sequence length="220" mass="25172">MDEKDTNRLEAFSDGVFAVAITLLVLDIKFSPFKANGLPKDDALMWGEILRQGPTLFAFITSFFTIGIMWLNHHRIFKHIKRYDTTLLFLNILLLMIIVFIPVPTSLLAQYIIYPDYHTAAILYAITFLAMATCFNLIWRYASYNGRLLGKNVDMHVINRISRQYAFGPLLYLIGIAIALFNTPLSVVFSFLLAIFFAFSEISLRRNNLQTPIESDTVSK</sequence>
<feature type="transmembrane region" description="Helical" evidence="13">
    <location>
        <begin position="12"/>
        <end position="33"/>
    </location>
</feature>
<dbReference type="InterPro" id="IPR010617">
    <property type="entry name" value="TMEM175-like"/>
</dbReference>
<dbReference type="PANTHER" id="PTHR31462:SF5">
    <property type="entry name" value="ENDOSOMAL_LYSOSOMAL PROTON CHANNEL TMEM175"/>
    <property type="match status" value="1"/>
</dbReference>
<dbReference type="Pfam" id="PF06736">
    <property type="entry name" value="TMEM175"/>
    <property type="match status" value="1"/>
</dbReference>
<keyword evidence="15" id="KW-1185">Reference proteome</keyword>
<comment type="similarity">
    <text evidence="2">Belongs to the TMEM175 family.</text>
</comment>
<feature type="transmembrane region" description="Helical" evidence="13">
    <location>
        <begin position="170"/>
        <end position="199"/>
    </location>
</feature>
<gene>
    <name evidence="14" type="ORF">KSZ_43020</name>
</gene>
<organism evidence="14 15">
    <name type="scientific">Dictyobacter formicarum</name>
    <dbReference type="NCBI Taxonomy" id="2778368"/>
    <lineage>
        <taxon>Bacteria</taxon>
        <taxon>Bacillati</taxon>
        <taxon>Chloroflexota</taxon>
        <taxon>Ktedonobacteria</taxon>
        <taxon>Ktedonobacterales</taxon>
        <taxon>Dictyobacteraceae</taxon>
        <taxon>Dictyobacter</taxon>
    </lineage>
</organism>
<evidence type="ECO:0000256" key="11">
    <source>
        <dbReference type="ARBA" id="ARBA00023303"/>
    </source>
</evidence>
<evidence type="ECO:0000313" key="15">
    <source>
        <dbReference type="Proteomes" id="UP000635565"/>
    </source>
</evidence>
<keyword evidence="3" id="KW-0813">Transport</keyword>
<keyword evidence="8 13" id="KW-1133">Transmembrane helix</keyword>
<evidence type="ECO:0000256" key="10">
    <source>
        <dbReference type="ARBA" id="ARBA00023136"/>
    </source>
</evidence>
<keyword evidence="6" id="KW-0631">Potassium channel</keyword>
<comment type="caution">
    <text evidence="14">The sequence shown here is derived from an EMBL/GenBank/DDBJ whole genome shotgun (WGS) entry which is preliminary data.</text>
</comment>
<keyword evidence="11" id="KW-0407">Ion channel</keyword>
<evidence type="ECO:0000256" key="7">
    <source>
        <dbReference type="ARBA" id="ARBA00022958"/>
    </source>
</evidence>
<keyword evidence="10 13" id="KW-0472">Membrane</keyword>
<evidence type="ECO:0000256" key="5">
    <source>
        <dbReference type="ARBA" id="ARBA00022692"/>
    </source>
</evidence>
<evidence type="ECO:0000256" key="12">
    <source>
        <dbReference type="ARBA" id="ARBA00034430"/>
    </source>
</evidence>
<protein>
    <recommendedName>
        <fullName evidence="16">DUF1211 domain-containing membrane protein</fullName>
    </recommendedName>
</protein>
<keyword evidence="4" id="KW-0633">Potassium transport</keyword>
<dbReference type="RefSeq" id="WP_201363947.1">
    <property type="nucleotide sequence ID" value="NZ_BNJJ01000012.1"/>
</dbReference>
<proteinExistence type="inferred from homology"/>
<dbReference type="PANTHER" id="PTHR31462">
    <property type="entry name" value="ENDOSOMAL/LYSOSOMAL POTASSIUM CHANNEL TMEM175"/>
    <property type="match status" value="1"/>
</dbReference>
<evidence type="ECO:0000256" key="1">
    <source>
        <dbReference type="ARBA" id="ARBA00004141"/>
    </source>
</evidence>
<keyword evidence="5 13" id="KW-0812">Transmembrane</keyword>
<feature type="transmembrane region" description="Helical" evidence="13">
    <location>
        <begin position="92"/>
        <end position="114"/>
    </location>
</feature>
<evidence type="ECO:0000256" key="6">
    <source>
        <dbReference type="ARBA" id="ARBA00022826"/>
    </source>
</evidence>
<evidence type="ECO:0000256" key="2">
    <source>
        <dbReference type="ARBA" id="ARBA00006920"/>
    </source>
</evidence>
<dbReference type="EMBL" id="BNJJ01000012">
    <property type="protein sequence ID" value="GHO86296.1"/>
    <property type="molecule type" value="Genomic_DNA"/>
</dbReference>
<accession>A0ABQ3VMI2</accession>
<reference evidence="14 15" key="1">
    <citation type="journal article" date="2021" name="Int. J. Syst. Evol. Microbiol.">
        <title>Reticulibacter mediterranei gen. nov., sp. nov., within the new family Reticulibacteraceae fam. nov., and Ktedonospora formicarum gen. nov., sp. nov., Ktedonobacter robiniae sp. nov., Dictyobacter formicarum sp. nov. and Dictyobacter arantiisoli sp. nov., belonging to the class Ktedonobacteria.</title>
        <authorList>
            <person name="Yabe S."/>
            <person name="Zheng Y."/>
            <person name="Wang C.M."/>
            <person name="Sakai Y."/>
            <person name="Abe K."/>
            <person name="Yokota A."/>
            <person name="Donadio S."/>
            <person name="Cavaletti L."/>
            <person name="Monciardini P."/>
        </authorList>
    </citation>
    <scope>NUCLEOTIDE SEQUENCE [LARGE SCALE GENOMIC DNA]</scope>
    <source>
        <strain evidence="14 15">SOSP1-9</strain>
    </source>
</reference>
<name>A0ABQ3VMI2_9CHLR</name>
<dbReference type="Proteomes" id="UP000635565">
    <property type="component" value="Unassembled WGS sequence"/>
</dbReference>
<comment type="subcellular location">
    <subcellularLocation>
        <location evidence="1">Membrane</location>
        <topology evidence="1">Multi-pass membrane protein</topology>
    </subcellularLocation>
</comment>
<evidence type="ECO:0000256" key="8">
    <source>
        <dbReference type="ARBA" id="ARBA00022989"/>
    </source>
</evidence>
<feature type="transmembrane region" description="Helical" evidence="13">
    <location>
        <begin position="53"/>
        <end position="71"/>
    </location>
</feature>
<evidence type="ECO:0000313" key="14">
    <source>
        <dbReference type="EMBL" id="GHO86296.1"/>
    </source>
</evidence>